<dbReference type="SUPFAM" id="SSF56935">
    <property type="entry name" value="Porins"/>
    <property type="match status" value="1"/>
</dbReference>
<proteinExistence type="predicted"/>
<dbReference type="EMBL" id="AFAY01000029">
    <property type="protein sequence ID" value="EGF10894.1"/>
    <property type="molecule type" value="Genomic_DNA"/>
</dbReference>
<dbReference type="HOGENOM" id="CLU_1516334_0_0_4"/>
<feature type="signal peptide" evidence="1">
    <location>
        <begin position="1"/>
        <end position="20"/>
    </location>
</feature>
<evidence type="ECO:0000259" key="2">
    <source>
        <dbReference type="Pfam" id="PF13609"/>
    </source>
</evidence>
<dbReference type="AlphaFoldDB" id="F2BCD7"/>
<name>F2BCD7_9NEIS</name>
<dbReference type="RefSeq" id="WP_007342374.1">
    <property type="nucleotide sequence ID" value="NZ_GL878494.1"/>
</dbReference>
<dbReference type="InterPro" id="IPR033900">
    <property type="entry name" value="Gram_neg_porin_domain"/>
</dbReference>
<dbReference type="STRING" id="267212.GCA_001063965_01982"/>
<dbReference type="GO" id="GO:0015288">
    <property type="term" value="F:porin activity"/>
    <property type="evidence" value="ECO:0007669"/>
    <property type="project" value="InterPro"/>
</dbReference>
<keyword evidence="1" id="KW-0732">Signal</keyword>
<gene>
    <name evidence="3" type="ORF">HMPREF9123_1365</name>
</gene>
<dbReference type="Proteomes" id="UP000004105">
    <property type="component" value="Unassembled WGS sequence"/>
</dbReference>
<keyword evidence="4" id="KW-1185">Reference proteome</keyword>
<dbReference type="GO" id="GO:0016020">
    <property type="term" value="C:membrane"/>
    <property type="evidence" value="ECO:0007669"/>
    <property type="project" value="InterPro"/>
</dbReference>
<dbReference type="Pfam" id="PF13609">
    <property type="entry name" value="Porin_4"/>
    <property type="match status" value="1"/>
</dbReference>
<reference evidence="3 4" key="1">
    <citation type="submission" date="2011-02" db="EMBL/GenBank/DDBJ databases">
        <authorList>
            <person name="Muzny D."/>
            <person name="Qin X."/>
            <person name="Deng J."/>
            <person name="Jiang H."/>
            <person name="Liu Y."/>
            <person name="Qu J."/>
            <person name="Song X.-Z."/>
            <person name="Zhang L."/>
            <person name="Thornton R."/>
            <person name="Coyle M."/>
            <person name="Francisco L."/>
            <person name="Jackson L."/>
            <person name="Javaid M."/>
            <person name="Korchina V."/>
            <person name="Kovar C."/>
            <person name="Mata R."/>
            <person name="Mathew T."/>
            <person name="Ngo R."/>
            <person name="Nguyen L."/>
            <person name="Nguyen N."/>
            <person name="Okwuonu G."/>
            <person name="Ongeri F."/>
            <person name="Pham C."/>
            <person name="Simmons D."/>
            <person name="Wilczek-Boney K."/>
            <person name="Hale W."/>
            <person name="Jakkamsetti A."/>
            <person name="Pham P."/>
            <person name="Ruth R."/>
            <person name="San Lucas F."/>
            <person name="Warren J."/>
            <person name="Zhang J."/>
            <person name="Zhao Z."/>
            <person name="Zhou C."/>
            <person name="Zhu D."/>
            <person name="Lee S."/>
            <person name="Bess C."/>
            <person name="Blankenburg K."/>
            <person name="Forbes L."/>
            <person name="Fu Q."/>
            <person name="Gubbala S."/>
            <person name="Hirani K."/>
            <person name="Jayaseelan J.C."/>
            <person name="Lara F."/>
            <person name="Munidasa M."/>
            <person name="Palculict T."/>
            <person name="Patil S."/>
            <person name="Pu L.-L."/>
            <person name="Saada N."/>
            <person name="Tang L."/>
            <person name="Weissenberger G."/>
            <person name="Zhu Y."/>
            <person name="Hemphill L."/>
            <person name="Shang Y."/>
            <person name="Youmans B."/>
            <person name="Ayvaz T."/>
            <person name="Ross M."/>
            <person name="Santibanez J."/>
            <person name="Aqrawi P."/>
            <person name="Gross S."/>
            <person name="Joshi V."/>
            <person name="Fowler G."/>
            <person name="Nazareth L."/>
            <person name="Reid J."/>
            <person name="Worley K."/>
            <person name="Petrosino J."/>
            <person name="Highlander S."/>
            <person name="Gibbs R."/>
        </authorList>
    </citation>
    <scope>NUCLEOTIDE SEQUENCE [LARGE SCALE GENOMIC DNA]</scope>
    <source>
        <strain evidence="3 4">ATCC BAA-1200</strain>
    </source>
</reference>
<dbReference type="Gene3D" id="2.40.160.10">
    <property type="entry name" value="Porin"/>
    <property type="match status" value="1"/>
</dbReference>
<dbReference type="InterPro" id="IPR023614">
    <property type="entry name" value="Porin_dom_sf"/>
</dbReference>
<comment type="caution">
    <text evidence="3">The sequence shown here is derived from an EMBL/GenBank/DDBJ whole genome shotgun (WGS) entry which is preliminary data.</text>
</comment>
<evidence type="ECO:0000313" key="3">
    <source>
        <dbReference type="EMBL" id="EGF10894.1"/>
    </source>
</evidence>
<feature type="domain" description="Porin" evidence="2">
    <location>
        <begin position="9"/>
        <end position="166"/>
    </location>
</feature>
<dbReference type="OrthoDB" id="5289162at2"/>
<feature type="chain" id="PRO_5003275512" evidence="1">
    <location>
        <begin position="21"/>
        <end position="177"/>
    </location>
</feature>
<organism evidence="3 4">
    <name type="scientific">Neisseria bacilliformis ATCC BAA-1200</name>
    <dbReference type="NCBI Taxonomy" id="888742"/>
    <lineage>
        <taxon>Bacteria</taxon>
        <taxon>Pseudomonadati</taxon>
        <taxon>Pseudomonadota</taxon>
        <taxon>Betaproteobacteria</taxon>
        <taxon>Neisseriales</taxon>
        <taxon>Neisseriaceae</taxon>
        <taxon>Neisseria</taxon>
    </lineage>
</organism>
<evidence type="ECO:0000313" key="4">
    <source>
        <dbReference type="Proteomes" id="UP000004105"/>
    </source>
</evidence>
<accession>F2BCD7</accession>
<sequence>MKKLHITFAAALLCAAAAHAETTNRIGGRIFSAIEYESDGDGNATTTFSDLNSRLWIMGSEKVSDNGLTLIYGLNSFVAHDYNGWATDDSYIGLRGSLGTVRVGRMSTPVHYMTGHQDEFEGNNYTQTMGRMTRFGNRAISVVYDSVPKKGFSYRLMAAPGYNNPNYNDPGYPTKTA</sequence>
<evidence type="ECO:0000256" key="1">
    <source>
        <dbReference type="SAM" id="SignalP"/>
    </source>
</evidence>
<protein>
    <submittedName>
        <fullName evidence="3">Major outer membrane protein P.IB</fullName>
    </submittedName>
</protein>